<gene>
    <name evidence="8" type="primary">metQ2</name>
    <name evidence="8" type="ordered locus">Curi_c11460</name>
</gene>
<feature type="signal peptide" evidence="7">
    <location>
        <begin position="1"/>
        <end position="22"/>
    </location>
</feature>
<keyword evidence="6 8" id="KW-0449">Lipoprotein</keyword>
<dbReference type="EMBL" id="CP003326">
    <property type="protein sequence ID" value="AFS78160.1"/>
    <property type="molecule type" value="Genomic_DNA"/>
</dbReference>
<dbReference type="AlphaFoldDB" id="K0AZL5"/>
<dbReference type="Gene3D" id="3.40.190.10">
    <property type="entry name" value="Periplasmic binding protein-like II"/>
    <property type="match status" value="2"/>
</dbReference>
<dbReference type="OrthoDB" id="2604992at2"/>
<evidence type="ECO:0000313" key="9">
    <source>
        <dbReference type="Proteomes" id="UP000006094"/>
    </source>
</evidence>
<comment type="subcellular location">
    <subcellularLocation>
        <location evidence="1">Membrane</location>
        <topology evidence="1">Lipid-anchor</topology>
    </subcellularLocation>
</comment>
<evidence type="ECO:0000256" key="1">
    <source>
        <dbReference type="ARBA" id="ARBA00004635"/>
    </source>
</evidence>
<keyword evidence="4" id="KW-0472">Membrane</keyword>
<dbReference type="STRING" id="1128398.Curi_c11460"/>
<accession>K0AZL5</accession>
<name>K0AZL5_GOTA9</name>
<dbReference type="eggNOG" id="COG1464">
    <property type="taxonomic scope" value="Bacteria"/>
</dbReference>
<dbReference type="HOGENOM" id="CLU_067080_0_1_9"/>
<evidence type="ECO:0000256" key="7">
    <source>
        <dbReference type="SAM" id="SignalP"/>
    </source>
</evidence>
<dbReference type="RefSeq" id="WP_014967297.1">
    <property type="nucleotide sequence ID" value="NC_018664.1"/>
</dbReference>
<keyword evidence="9" id="KW-1185">Reference proteome</keyword>
<comment type="similarity">
    <text evidence="2">Belongs to the NlpA lipoprotein family.</text>
</comment>
<dbReference type="GO" id="GO:0016020">
    <property type="term" value="C:membrane"/>
    <property type="evidence" value="ECO:0007669"/>
    <property type="project" value="UniProtKB-SubCell"/>
</dbReference>
<evidence type="ECO:0000256" key="6">
    <source>
        <dbReference type="ARBA" id="ARBA00023288"/>
    </source>
</evidence>
<evidence type="ECO:0000256" key="4">
    <source>
        <dbReference type="ARBA" id="ARBA00023136"/>
    </source>
</evidence>
<dbReference type="KEGG" id="cad:Curi_c11460"/>
<dbReference type="Pfam" id="PF03180">
    <property type="entry name" value="Lipoprotein_9"/>
    <property type="match status" value="1"/>
</dbReference>
<dbReference type="PATRIC" id="fig|1128398.3.peg.1155"/>
<dbReference type="Proteomes" id="UP000006094">
    <property type="component" value="Chromosome"/>
</dbReference>
<feature type="chain" id="PRO_5039558327" evidence="7">
    <location>
        <begin position="23"/>
        <end position="277"/>
    </location>
</feature>
<sequence>MASLRKISLLTLTILTMTLMSACGGQGDNKGADSKSGDGKKVIKAGTSVLFEAPLKAAKEDFEKISGYELEIKVFDDAVATDIALAEGDIDVNFYQHEPYLNAFNESRGTNLVRYGKKVLASDYGLYSSKIKSLDELKDGFTMSIPNDASNRGIALKFLQDQGFIKIKENVKFPTLVDIIENKRDIKFVEMDRLSLVKSLEEVDICAMPSIYMFQSGKDPKSAIVSGYDSDELAIIITLTEDNKNVEWAKHLEEALTNENSRKFIQETYKGAVKPLF</sequence>
<dbReference type="InterPro" id="IPR004872">
    <property type="entry name" value="Lipoprotein_NlpA"/>
</dbReference>
<dbReference type="PANTHER" id="PTHR30429">
    <property type="entry name" value="D-METHIONINE-BINDING LIPOPROTEIN METQ"/>
    <property type="match status" value="1"/>
</dbReference>
<dbReference type="PROSITE" id="PS51257">
    <property type="entry name" value="PROKAR_LIPOPROTEIN"/>
    <property type="match status" value="1"/>
</dbReference>
<evidence type="ECO:0000256" key="3">
    <source>
        <dbReference type="ARBA" id="ARBA00022729"/>
    </source>
</evidence>
<evidence type="ECO:0000256" key="2">
    <source>
        <dbReference type="ARBA" id="ARBA00008973"/>
    </source>
</evidence>
<protein>
    <submittedName>
        <fullName evidence="8">ABC transporter D-methionine-binding lipoprotein MetQ</fullName>
    </submittedName>
</protein>
<reference evidence="8 9" key="1">
    <citation type="journal article" date="2012" name="PLoS ONE">
        <title>The purine-utilizing bacterium Clostridium acidurici 9a: a genome-guided metabolic reconsideration.</title>
        <authorList>
            <person name="Hartwich K."/>
            <person name="Poehlein A."/>
            <person name="Daniel R."/>
        </authorList>
    </citation>
    <scope>NUCLEOTIDE SEQUENCE [LARGE SCALE GENOMIC DNA]</scope>
    <source>
        <strain evidence="9">ATCC 7906 / DSM 604 / BCRC 14475 / CIP 104303 / KCTC 5404 / NCIMB 10678 / 9a</strain>
    </source>
</reference>
<keyword evidence="3 7" id="KW-0732">Signal</keyword>
<dbReference type="PANTHER" id="PTHR30429:SF0">
    <property type="entry name" value="METHIONINE-BINDING LIPOPROTEIN METQ"/>
    <property type="match status" value="1"/>
</dbReference>
<evidence type="ECO:0000313" key="8">
    <source>
        <dbReference type="EMBL" id="AFS78160.1"/>
    </source>
</evidence>
<organism evidence="8 9">
    <name type="scientific">Gottschalkia acidurici (strain ATCC 7906 / DSM 604 / BCRC 14475 / CIP 104303 / KCTC 5404 / NCIMB 10678 / 9a)</name>
    <name type="common">Clostridium acidurici</name>
    <dbReference type="NCBI Taxonomy" id="1128398"/>
    <lineage>
        <taxon>Bacteria</taxon>
        <taxon>Bacillati</taxon>
        <taxon>Bacillota</taxon>
        <taxon>Tissierellia</taxon>
        <taxon>Tissierellales</taxon>
        <taxon>Gottschalkiaceae</taxon>
        <taxon>Gottschalkia</taxon>
    </lineage>
</organism>
<keyword evidence="5" id="KW-0564">Palmitate</keyword>
<dbReference type="SUPFAM" id="SSF53850">
    <property type="entry name" value="Periplasmic binding protein-like II"/>
    <property type="match status" value="1"/>
</dbReference>
<evidence type="ECO:0000256" key="5">
    <source>
        <dbReference type="ARBA" id="ARBA00023139"/>
    </source>
</evidence>
<proteinExistence type="inferred from homology"/>